<dbReference type="GO" id="GO:0016874">
    <property type="term" value="F:ligase activity"/>
    <property type="evidence" value="ECO:0007669"/>
    <property type="project" value="UniProtKB-KW"/>
</dbReference>
<comment type="caution">
    <text evidence="8">The sequence shown here is derived from an EMBL/GenBank/DDBJ whole genome shotgun (WGS) entry which is preliminary data.</text>
</comment>
<protein>
    <submittedName>
        <fullName evidence="8">O-antigen ligase family protein</fullName>
    </submittedName>
</protein>
<feature type="transmembrane region" description="Helical" evidence="6">
    <location>
        <begin position="132"/>
        <end position="153"/>
    </location>
</feature>
<feature type="transmembrane region" description="Helical" evidence="6">
    <location>
        <begin position="73"/>
        <end position="93"/>
    </location>
</feature>
<dbReference type="EMBL" id="JBHTCQ010000001">
    <property type="protein sequence ID" value="MFC7404875.1"/>
    <property type="molecule type" value="Genomic_DNA"/>
</dbReference>
<reference evidence="9" key="1">
    <citation type="journal article" date="2019" name="Int. J. Syst. Evol. Microbiol.">
        <title>The Global Catalogue of Microorganisms (GCM) 10K type strain sequencing project: providing services to taxonomists for standard genome sequencing and annotation.</title>
        <authorList>
            <consortium name="The Broad Institute Genomics Platform"/>
            <consortium name="The Broad Institute Genome Sequencing Center for Infectious Disease"/>
            <person name="Wu L."/>
            <person name="Ma J."/>
        </authorList>
    </citation>
    <scope>NUCLEOTIDE SEQUENCE [LARGE SCALE GENOMIC DNA]</scope>
    <source>
        <strain evidence="9">JCM 1490</strain>
    </source>
</reference>
<dbReference type="InterPro" id="IPR051533">
    <property type="entry name" value="WaaL-like"/>
</dbReference>
<evidence type="ECO:0000256" key="1">
    <source>
        <dbReference type="ARBA" id="ARBA00004141"/>
    </source>
</evidence>
<feature type="transmembrane region" description="Helical" evidence="6">
    <location>
        <begin position="105"/>
        <end position="125"/>
    </location>
</feature>
<proteinExistence type="predicted"/>
<feature type="region of interest" description="Disordered" evidence="5">
    <location>
        <begin position="430"/>
        <end position="462"/>
    </location>
</feature>
<feature type="compositionally biased region" description="Pro residues" evidence="5">
    <location>
        <begin position="443"/>
        <end position="462"/>
    </location>
</feature>
<evidence type="ECO:0000256" key="4">
    <source>
        <dbReference type="ARBA" id="ARBA00023136"/>
    </source>
</evidence>
<keyword evidence="9" id="KW-1185">Reference proteome</keyword>
<evidence type="ECO:0000256" key="5">
    <source>
        <dbReference type="SAM" id="MobiDB-lite"/>
    </source>
</evidence>
<evidence type="ECO:0000256" key="6">
    <source>
        <dbReference type="SAM" id="Phobius"/>
    </source>
</evidence>
<dbReference type="Proteomes" id="UP001596455">
    <property type="component" value="Unassembled WGS sequence"/>
</dbReference>
<keyword evidence="4 6" id="KW-0472">Membrane</keyword>
<feature type="domain" description="O-antigen ligase-related" evidence="7">
    <location>
        <begin position="227"/>
        <end position="352"/>
    </location>
</feature>
<comment type="subcellular location">
    <subcellularLocation>
        <location evidence="1">Membrane</location>
        <topology evidence="1">Multi-pass membrane protein</topology>
    </subcellularLocation>
</comment>
<name>A0ABW2Q628_9MICO</name>
<dbReference type="Pfam" id="PF04932">
    <property type="entry name" value="Wzy_C"/>
    <property type="match status" value="1"/>
</dbReference>
<evidence type="ECO:0000256" key="3">
    <source>
        <dbReference type="ARBA" id="ARBA00022989"/>
    </source>
</evidence>
<keyword evidence="3 6" id="KW-1133">Transmembrane helix</keyword>
<feature type="transmembrane region" description="Helical" evidence="6">
    <location>
        <begin position="43"/>
        <end position="61"/>
    </location>
</feature>
<sequence length="462" mass="48092">MSVPSPPRRRQAGPWLAYAVLPLVALFVPAAIVLPGPLESNGWPGRLLVFVTAAVVVLTWLRRPGRGRLVSPAEAGCWVLALGVVIAFGAAYLRPLTSVEAAGTIRVALVLLPLLIVAIGIAALTGVGKIDLLLVCVVVGASASAFVAITQFVTPYDLAELIRPPGFIAREVGGMGDRGGFIRVKGSATHPIEFGVVSGAVAPIALHLALHARSAQGRQWAAMATGMLVLGLLLAVTRSGVVTVIIAMAVYAVRLTVRQRLNLVVLAVTALVLMRAAVPGLLGTLTGFFLGAGEDDSVTARTDDYPLIAALFAERPLLGRGLGTFLPEEYFLLDNQYLMSLVEGGVVLVAALAVFIVLALAGAHGAVRRARDAREASRAQAVTAAIASILAAGFFFDLFSFAQVTVLLFVLVGAAGALWRHGVEHGVRIPTPRERVRRGAGTPLPPVPAAEPRGPEPAPVAG</sequence>
<accession>A0ABW2Q628</accession>
<dbReference type="PANTHER" id="PTHR37422">
    <property type="entry name" value="TEICHURONIC ACID BIOSYNTHESIS PROTEIN TUAE"/>
    <property type="match status" value="1"/>
</dbReference>
<feature type="transmembrane region" description="Helical" evidence="6">
    <location>
        <begin position="402"/>
        <end position="419"/>
    </location>
</feature>
<organism evidence="8 9">
    <name type="scientific">Georgenia alba</name>
    <dbReference type="NCBI Taxonomy" id="2233858"/>
    <lineage>
        <taxon>Bacteria</taxon>
        <taxon>Bacillati</taxon>
        <taxon>Actinomycetota</taxon>
        <taxon>Actinomycetes</taxon>
        <taxon>Micrococcales</taxon>
        <taxon>Bogoriellaceae</taxon>
        <taxon>Georgenia</taxon>
    </lineage>
</organism>
<evidence type="ECO:0000313" key="8">
    <source>
        <dbReference type="EMBL" id="MFC7404875.1"/>
    </source>
</evidence>
<evidence type="ECO:0000256" key="2">
    <source>
        <dbReference type="ARBA" id="ARBA00022692"/>
    </source>
</evidence>
<keyword evidence="8" id="KW-0436">Ligase</keyword>
<feature type="transmembrane region" description="Helical" evidence="6">
    <location>
        <begin position="263"/>
        <end position="290"/>
    </location>
</feature>
<feature type="transmembrane region" description="Helical" evidence="6">
    <location>
        <begin position="15"/>
        <end position="37"/>
    </location>
</feature>
<dbReference type="PANTHER" id="PTHR37422:SF13">
    <property type="entry name" value="LIPOPOLYSACCHARIDE BIOSYNTHESIS PROTEIN PA4999-RELATED"/>
    <property type="match status" value="1"/>
</dbReference>
<evidence type="ECO:0000259" key="7">
    <source>
        <dbReference type="Pfam" id="PF04932"/>
    </source>
</evidence>
<feature type="transmembrane region" description="Helical" evidence="6">
    <location>
        <begin position="346"/>
        <end position="367"/>
    </location>
</feature>
<keyword evidence="2 6" id="KW-0812">Transmembrane</keyword>
<evidence type="ECO:0000313" key="9">
    <source>
        <dbReference type="Proteomes" id="UP001596455"/>
    </source>
</evidence>
<feature type="transmembrane region" description="Helical" evidence="6">
    <location>
        <begin position="227"/>
        <end position="251"/>
    </location>
</feature>
<feature type="transmembrane region" description="Helical" evidence="6">
    <location>
        <begin position="379"/>
        <end position="396"/>
    </location>
</feature>
<gene>
    <name evidence="8" type="ORF">ACFQQL_07120</name>
</gene>
<dbReference type="InterPro" id="IPR007016">
    <property type="entry name" value="O-antigen_ligase-rel_domated"/>
</dbReference>
<dbReference type="RefSeq" id="WP_382392685.1">
    <property type="nucleotide sequence ID" value="NZ_JBHTCQ010000001.1"/>
</dbReference>